<dbReference type="InterPro" id="IPR043128">
    <property type="entry name" value="Rev_trsase/Diguanyl_cyclase"/>
</dbReference>
<organism evidence="2 3">
    <name type="scientific">Phytophthora megakarya</name>
    <dbReference type="NCBI Taxonomy" id="4795"/>
    <lineage>
        <taxon>Eukaryota</taxon>
        <taxon>Sar</taxon>
        <taxon>Stramenopiles</taxon>
        <taxon>Oomycota</taxon>
        <taxon>Peronosporomycetes</taxon>
        <taxon>Peronosporales</taxon>
        <taxon>Peronosporaceae</taxon>
        <taxon>Phytophthora</taxon>
    </lineage>
</organism>
<dbReference type="EMBL" id="NBNE01004221">
    <property type="protein sequence ID" value="OWZ05863.1"/>
    <property type="molecule type" value="Genomic_DNA"/>
</dbReference>
<keyword evidence="3" id="KW-1185">Reference proteome</keyword>
<evidence type="ECO:0000313" key="3">
    <source>
        <dbReference type="Proteomes" id="UP000198211"/>
    </source>
</evidence>
<gene>
    <name evidence="2" type="ORF">PHMEG_00021971</name>
</gene>
<dbReference type="PANTHER" id="PTHR37984">
    <property type="entry name" value="PROTEIN CBG26694"/>
    <property type="match status" value="1"/>
</dbReference>
<evidence type="ECO:0000259" key="1">
    <source>
        <dbReference type="Pfam" id="PF00078"/>
    </source>
</evidence>
<sequence length="435" mass="48827">MGIIFLFLVWKSSENGMEIIRRLGHFQRNRMPFGLKNAPLIYQQMLDNCLCLGILGIKSENKDLTVFRRNIPAPAELRPVLRRSSYIDDIAYGGETWDQMCIDLDRLFYRLRYWGISVSLPKSEFGKRTISFLSHEIGTEGIRAKPKSEKGVKNLPLPTTYKGVQSFLGSLNYYNKFIGDPSVVAAVLYELTDDRTFSLLNLQSPLSSKNLNSTFSGIAISSVVALVAFTSRVNAHGFIDQPNGPTHNGHDSNAWLESDFELIERNGSLSSYTQILGRLQDCVGIGNNVYRNEGRTRIKVTLTGSLVYFFDIWVGDLTDQHTILGMDFMILDGIRLDLAHGSISLPTELISDKAKIVNVGQYLRIQAGELVELPLRLRSSIHDKLWVTHGDQWVPTISDGPGRTKYISITNVGDEALPLHQDQRIGIWLVGDHVP</sequence>
<name>A0A225VKC4_9STRA</name>
<dbReference type="Pfam" id="PF00078">
    <property type="entry name" value="RVT_1"/>
    <property type="match status" value="1"/>
</dbReference>
<dbReference type="OrthoDB" id="112830at2759"/>
<dbReference type="InterPro" id="IPR043502">
    <property type="entry name" value="DNA/RNA_pol_sf"/>
</dbReference>
<feature type="domain" description="Reverse transcriptase" evidence="1">
    <location>
        <begin position="24"/>
        <end position="137"/>
    </location>
</feature>
<dbReference type="PANTHER" id="PTHR37984:SF5">
    <property type="entry name" value="PROTEIN NYNRIN-LIKE"/>
    <property type="match status" value="1"/>
</dbReference>
<protein>
    <recommendedName>
        <fullName evidence="1">Reverse transcriptase domain-containing protein</fullName>
    </recommendedName>
</protein>
<dbReference type="Proteomes" id="UP000198211">
    <property type="component" value="Unassembled WGS sequence"/>
</dbReference>
<comment type="caution">
    <text evidence="2">The sequence shown here is derived from an EMBL/GenBank/DDBJ whole genome shotgun (WGS) entry which is preliminary data.</text>
</comment>
<accession>A0A225VKC4</accession>
<proteinExistence type="predicted"/>
<dbReference type="Gene3D" id="3.30.70.270">
    <property type="match status" value="2"/>
</dbReference>
<dbReference type="AlphaFoldDB" id="A0A225VKC4"/>
<dbReference type="SUPFAM" id="SSF56672">
    <property type="entry name" value="DNA/RNA polymerases"/>
    <property type="match status" value="1"/>
</dbReference>
<dbReference type="InterPro" id="IPR050951">
    <property type="entry name" value="Retrovirus_Pol_polyprotein"/>
</dbReference>
<evidence type="ECO:0000313" key="2">
    <source>
        <dbReference type="EMBL" id="OWZ05863.1"/>
    </source>
</evidence>
<reference evidence="3" key="1">
    <citation type="submission" date="2017-03" db="EMBL/GenBank/DDBJ databases">
        <title>Phytopthora megakarya and P. palmivora, two closely related causual agents of cacao black pod achieved similar genome size and gene model numbers by different mechanisms.</title>
        <authorList>
            <person name="Ali S."/>
            <person name="Shao J."/>
            <person name="Larry D.J."/>
            <person name="Kronmiller B."/>
            <person name="Shen D."/>
            <person name="Strem M.D."/>
            <person name="Melnick R.L."/>
            <person name="Guiltinan M.J."/>
            <person name="Tyler B.M."/>
            <person name="Meinhardt L.W."/>
            <person name="Bailey B.A."/>
        </authorList>
    </citation>
    <scope>NUCLEOTIDE SEQUENCE [LARGE SCALE GENOMIC DNA]</scope>
    <source>
        <strain evidence="3">zdho120</strain>
    </source>
</reference>
<dbReference type="InterPro" id="IPR000477">
    <property type="entry name" value="RT_dom"/>
</dbReference>
<dbReference type="STRING" id="4795.A0A225VKC4"/>